<evidence type="ECO:0000256" key="2">
    <source>
        <dbReference type="ARBA" id="ARBA00022679"/>
    </source>
</evidence>
<organism evidence="6 7">
    <name type="scientific">Papaver nudicaule</name>
    <name type="common">Iceland poppy</name>
    <dbReference type="NCBI Taxonomy" id="74823"/>
    <lineage>
        <taxon>Eukaryota</taxon>
        <taxon>Viridiplantae</taxon>
        <taxon>Streptophyta</taxon>
        <taxon>Embryophyta</taxon>
        <taxon>Tracheophyta</taxon>
        <taxon>Spermatophyta</taxon>
        <taxon>Magnoliopsida</taxon>
        <taxon>Ranunculales</taxon>
        <taxon>Papaveraceae</taxon>
        <taxon>Papaveroideae</taxon>
        <taxon>Papaver</taxon>
    </lineage>
</organism>
<comment type="cofactor">
    <cofactor evidence="1">
        <name>Mg(2+)</name>
        <dbReference type="ChEBI" id="CHEBI:18420"/>
    </cofactor>
</comment>
<evidence type="ECO:0000313" key="7">
    <source>
        <dbReference type="Proteomes" id="UP001177140"/>
    </source>
</evidence>
<dbReference type="PANTHER" id="PTHR43281">
    <property type="entry name" value="FARNESYL DIPHOSPHATE SYNTHASE"/>
    <property type="match status" value="1"/>
</dbReference>
<sequence length="171" mass="18469">MTRKEKRVNQALDDSVPMKHPLTIHEAKRYSLLAGGKRVRPILSIAACELVGGNEEMVMPIAFVSSESVVRAIAELGAAVSSDELVASQIMDIESAGKEVNLKHLEYIHVHKTAKLLEASVVCGAIVGVGNKMEKDLATVKATYSRLMGIEKTKGFADQVVKAVHYGGKNK</sequence>
<dbReference type="EMBL" id="JAJJMA010227531">
    <property type="protein sequence ID" value="MCL7041799.1"/>
    <property type="molecule type" value="Genomic_DNA"/>
</dbReference>
<evidence type="ECO:0000256" key="4">
    <source>
        <dbReference type="ARBA" id="ARBA00022842"/>
    </source>
</evidence>
<gene>
    <name evidence="6" type="ORF">MKW94_008718</name>
</gene>
<dbReference type="AlphaFoldDB" id="A0AA41VIA8"/>
<keyword evidence="4" id="KW-0460">Magnesium</keyword>
<evidence type="ECO:0000313" key="6">
    <source>
        <dbReference type="EMBL" id="MCL7041799.1"/>
    </source>
</evidence>
<dbReference type="GO" id="GO:0008299">
    <property type="term" value="P:isoprenoid biosynthetic process"/>
    <property type="evidence" value="ECO:0007669"/>
    <property type="project" value="UniProtKB-KW"/>
</dbReference>
<dbReference type="PANTHER" id="PTHR43281:SF1">
    <property type="entry name" value="FARNESYL DIPHOSPHATE SYNTHASE"/>
    <property type="match status" value="1"/>
</dbReference>
<reference evidence="6" key="1">
    <citation type="submission" date="2022-03" db="EMBL/GenBank/DDBJ databases">
        <title>A functionally conserved STORR gene fusion in Papaver species that diverged 16.8 million years ago.</title>
        <authorList>
            <person name="Catania T."/>
        </authorList>
    </citation>
    <scope>NUCLEOTIDE SEQUENCE</scope>
    <source>
        <strain evidence="6">S-191538</strain>
    </source>
</reference>
<keyword evidence="5" id="KW-0414">Isoprene biosynthesis</keyword>
<dbReference type="InterPro" id="IPR008949">
    <property type="entry name" value="Isoprenoid_synthase_dom_sf"/>
</dbReference>
<keyword evidence="3" id="KW-0479">Metal-binding</keyword>
<protein>
    <submittedName>
        <fullName evidence="6">Uncharacterized protein</fullName>
    </submittedName>
</protein>
<evidence type="ECO:0000256" key="3">
    <source>
        <dbReference type="ARBA" id="ARBA00022723"/>
    </source>
</evidence>
<keyword evidence="2" id="KW-0808">Transferase</keyword>
<keyword evidence="7" id="KW-1185">Reference proteome</keyword>
<evidence type="ECO:0000256" key="5">
    <source>
        <dbReference type="ARBA" id="ARBA00023229"/>
    </source>
</evidence>
<proteinExistence type="predicted"/>
<dbReference type="Gene3D" id="1.10.600.10">
    <property type="entry name" value="Farnesyl Diphosphate Synthase"/>
    <property type="match status" value="2"/>
</dbReference>
<dbReference type="Proteomes" id="UP001177140">
    <property type="component" value="Unassembled WGS sequence"/>
</dbReference>
<dbReference type="SUPFAM" id="SSF48576">
    <property type="entry name" value="Terpenoid synthases"/>
    <property type="match status" value="1"/>
</dbReference>
<accession>A0AA41VIA8</accession>
<name>A0AA41VIA8_PAPNU</name>
<evidence type="ECO:0000256" key="1">
    <source>
        <dbReference type="ARBA" id="ARBA00001946"/>
    </source>
</evidence>
<dbReference type="GO" id="GO:0004659">
    <property type="term" value="F:prenyltransferase activity"/>
    <property type="evidence" value="ECO:0007669"/>
    <property type="project" value="TreeGrafter"/>
</dbReference>
<dbReference type="GO" id="GO:0046872">
    <property type="term" value="F:metal ion binding"/>
    <property type="evidence" value="ECO:0007669"/>
    <property type="project" value="UniProtKB-KW"/>
</dbReference>
<comment type="caution">
    <text evidence="6">The sequence shown here is derived from an EMBL/GenBank/DDBJ whole genome shotgun (WGS) entry which is preliminary data.</text>
</comment>